<keyword evidence="5" id="KW-1185">Reference proteome</keyword>
<dbReference type="Proteomes" id="UP000269793">
    <property type="component" value="Chromosome III"/>
</dbReference>
<evidence type="ECO:0000313" key="4">
    <source>
        <dbReference type="EMBL" id="AYO42549.1"/>
    </source>
</evidence>
<sequence>MAPDEGDAASYSFPEVHAFAPFYTLQPNAQTMALQVDLWMRLILSYCAAHRRFQLDVDGEWERTSDLFCHRELDRALSPDTIRLIFAYMVDKGRAIYDPPLPRGYKAPKVGQVEPDRRTHALSVSAARALPTYHVEPGNRIWVYWHTPSEWGDQIYAWVKDTGQTRVVLTLYELQHSVCVERLGLPPHMLRQALDTLVARKCAQIFGSSATEGDENLGVKFV</sequence>
<evidence type="ECO:0000256" key="1">
    <source>
        <dbReference type="ARBA" id="ARBA00009674"/>
    </source>
</evidence>
<keyword evidence="3" id="KW-0653">Protein transport</keyword>
<dbReference type="STRING" id="425264.A0A3G2S5C8"/>
<dbReference type="AlphaFoldDB" id="A0A3G2S5C8"/>
<dbReference type="GO" id="GO:0042803">
    <property type="term" value="F:protein homodimerization activity"/>
    <property type="evidence" value="ECO:0007669"/>
    <property type="project" value="TreeGrafter"/>
</dbReference>
<evidence type="ECO:0000256" key="3">
    <source>
        <dbReference type="ARBA" id="ARBA00022927"/>
    </source>
</evidence>
<dbReference type="InterPro" id="IPR008570">
    <property type="entry name" value="ESCRT-II_cplx_Vps25-sub"/>
</dbReference>
<reference evidence="4 5" key="1">
    <citation type="submission" date="2018-10" db="EMBL/GenBank/DDBJ databases">
        <title>Complete genome sequence of Malassezia restricta CBS 7877.</title>
        <authorList>
            <person name="Morand S.C."/>
            <person name="Bertignac M."/>
            <person name="Iltis A."/>
            <person name="Kolder I."/>
            <person name="Pirovano W."/>
            <person name="Jourdain R."/>
            <person name="Clavaud C."/>
        </authorList>
    </citation>
    <scope>NUCLEOTIDE SEQUENCE [LARGE SCALE GENOMIC DNA]</scope>
    <source>
        <strain evidence="4 5">CBS 7877</strain>
    </source>
</reference>
<comment type="similarity">
    <text evidence="1">Belongs to the VPS25 family.</text>
</comment>
<dbReference type="GO" id="GO:0005198">
    <property type="term" value="F:structural molecule activity"/>
    <property type="evidence" value="ECO:0007669"/>
    <property type="project" value="TreeGrafter"/>
</dbReference>
<accession>A0A3G2S5C8</accession>
<dbReference type="EMBL" id="CP033150">
    <property type="protein sequence ID" value="AYO42549.1"/>
    <property type="molecule type" value="Genomic_DNA"/>
</dbReference>
<dbReference type="Pfam" id="PF05871">
    <property type="entry name" value="ESCRT-II"/>
    <property type="match status" value="1"/>
</dbReference>
<evidence type="ECO:0000313" key="5">
    <source>
        <dbReference type="Proteomes" id="UP000269793"/>
    </source>
</evidence>
<organism evidence="4 5">
    <name type="scientific">Malassezia restricta (strain ATCC 96810 / NBRC 103918 / CBS 7877)</name>
    <name type="common">Seborrheic dermatitis infection agent</name>
    <dbReference type="NCBI Taxonomy" id="425264"/>
    <lineage>
        <taxon>Eukaryota</taxon>
        <taxon>Fungi</taxon>
        <taxon>Dikarya</taxon>
        <taxon>Basidiomycota</taxon>
        <taxon>Ustilaginomycotina</taxon>
        <taxon>Malasseziomycetes</taxon>
        <taxon>Malasseziales</taxon>
        <taxon>Malasseziaceae</taxon>
        <taxon>Malassezia</taxon>
    </lineage>
</organism>
<dbReference type="GO" id="GO:0043328">
    <property type="term" value="P:protein transport to vacuole involved in ubiquitin-dependent protein catabolic process via the multivesicular body sorting pathway"/>
    <property type="evidence" value="ECO:0007669"/>
    <property type="project" value="TreeGrafter"/>
</dbReference>
<dbReference type="VEuPathDB" id="FungiDB:DNF11_1599"/>
<dbReference type="InterPro" id="IPR036390">
    <property type="entry name" value="WH_DNA-bd_sf"/>
</dbReference>
<dbReference type="GO" id="GO:0000814">
    <property type="term" value="C:ESCRT II complex"/>
    <property type="evidence" value="ECO:0007669"/>
    <property type="project" value="InterPro"/>
</dbReference>
<dbReference type="PANTHER" id="PTHR13149:SF0">
    <property type="entry name" value="VACUOLAR PROTEIN-SORTING-ASSOCIATED PROTEIN 25"/>
    <property type="match status" value="1"/>
</dbReference>
<name>A0A3G2S5C8_MALR7</name>
<protein>
    <submittedName>
        <fullName evidence="4">Vacuolar protein-sorting-associated protein 25</fullName>
    </submittedName>
</protein>
<gene>
    <name evidence="4" type="primary">vps25</name>
    <name evidence="4" type="ORF">DNF11_1599</name>
</gene>
<dbReference type="PANTHER" id="PTHR13149">
    <property type="entry name" value="VACUOLAR PROTEIN SORTING-ASSOCIATED PROTEIN VPS25"/>
    <property type="match status" value="1"/>
</dbReference>
<dbReference type="OrthoDB" id="245150at2759"/>
<proteinExistence type="inferred from homology"/>
<dbReference type="SUPFAM" id="SSF46785">
    <property type="entry name" value="Winged helix' DNA-binding domain"/>
    <property type="match status" value="2"/>
</dbReference>
<dbReference type="InterPro" id="IPR036388">
    <property type="entry name" value="WH-like_DNA-bd_sf"/>
</dbReference>
<dbReference type="Gene3D" id="1.10.10.570">
    <property type="entry name" value="Winged helix' DNA-binding domain. Chain C. Domain 1"/>
    <property type="match status" value="1"/>
</dbReference>
<dbReference type="Gene3D" id="1.10.10.10">
    <property type="entry name" value="Winged helix-like DNA-binding domain superfamily/Winged helix DNA-binding domain"/>
    <property type="match status" value="1"/>
</dbReference>
<keyword evidence="2" id="KW-0813">Transport</keyword>
<dbReference type="InterPro" id="IPR014041">
    <property type="entry name" value="ESCRT-II_cplx_Vps25-sub_N"/>
</dbReference>
<evidence type="ECO:0000256" key="2">
    <source>
        <dbReference type="ARBA" id="ARBA00022448"/>
    </source>
</evidence>